<dbReference type="OrthoDB" id="9810730at2"/>
<dbReference type="AlphaFoldDB" id="A0A3A6QL17"/>
<dbReference type="InterPro" id="IPR003661">
    <property type="entry name" value="HisK_dim/P_dom"/>
</dbReference>
<dbReference type="GO" id="GO:0005886">
    <property type="term" value="C:plasma membrane"/>
    <property type="evidence" value="ECO:0007669"/>
    <property type="project" value="UniProtKB-SubCell"/>
</dbReference>
<proteinExistence type="predicted"/>
<feature type="modified residue" description="4-aspartylphosphate" evidence="17">
    <location>
        <position position="567"/>
    </location>
</feature>
<sequence length="800" mass="91408">MSKITFITIVSLISSICLFAYSYQSFQNSRSIDTYYSDISFLGHDLIEHRDIILNYQQNSNRKHFILTKEIVDIEKLAAKYLLELEARPELLFTINTYDQEKRILSDFYTMLLRATEKMDILVGIQVARKYAQITFISLLNQRTDTQHINGNDAWYFFDLLTEESSQEWLIDSNAKQFASQLRELEEQRTSIISDLLEPHSFEFVEQTERELLQLSNQEAYNSWLFMLAGIVILLLLASYHGYQRYLSLKRLNRKLEQTTEKAQRAAKAKSRFLATMSHELRTPMNGVLGIAQIISTESQEAKTLNNINIILDSGQHLMTILNDILDFSKVEENKLKLECTSFQIDQILTPVKSAIFPLTEEKNLDFDVINSIPPQTEFQGDSARLRQIVYNLAGNAVKFTKKGKVTIHTSLTDDQPAKLKLVVSDTGIGIPKEKHNKIFHPFEQADTSTTRQFGGSGLGLAIVKKLTDLMQGDLYLESERDKGTTFTLTFSLPYASSHQAVIATQTEQSTKSLPSLTILLAEDNRVNAIVAKSFCNKLGHHVDLAENGLVATKMVQEKKYDLILMDNHMPKMNGIEATYYIRQTLKLPILIFAYTADVFREAHDDFINAGANHVLTKPLQKESFNDAMRTFSNRLIASSITCVQTGNVYDEESNIVSLHRQPISRLHLTEEELSNSRLLLSLQSYPEQYFSIITSVINEFEQYIERLISAFADTDKGKLKHVIHNVKQSALTLDLTNIYKLSKKIEIELHRNSTLPTEDFQKIINRLSVNIHQGNRVLDTRKEREEVKTSNSRASNPRA</sequence>
<dbReference type="SUPFAM" id="SSF47384">
    <property type="entry name" value="Homodimeric domain of signal transducing histidine kinase"/>
    <property type="match status" value="1"/>
</dbReference>
<keyword evidence="4" id="KW-1003">Cell membrane</keyword>
<keyword evidence="11" id="KW-0378">Hydrolase</keyword>
<evidence type="ECO:0000256" key="5">
    <source>
        <dbReference type="ARBA" id="ARBA00022519"/>
    </source>
</evidence>
<evidence type="ECO:0000259" key="21">
    <source>
        <dbReference type="PROSITE" id="PS50894"/>
    </source>
</evidence>
<keyword evidence="14" id="KW-0902">Two-component regulatory system</keyword>
<evidence type="ECO:0000256" key="14">
    <source>
        <dbReference type="ARBA" id="ARBA00023012"/>
    </source>
</evidence>
<dbReference type="SUPFAM" id="SSF47226">
    <property type="entry name" value="Histidine-containing phosphotransfer domain, HPT domain"/>
    <property type="match status" value="1"/>
</dbReference>
<evidence type="ECO:0000259" key="20">
    <source>
        <dbReference type="PROSITE" id="PS50110"/>
    </source>
</evidence>
<dbReference type="PROSITE" id="PS50110">
    <property type="entry name" value="RESPONSE_REGULATORY"/>
    <property type="match status" value="1"/>
</dbReference>
<dbReference type="CDD" id="cd17546">
    <property type="entry name" value="REC_hyHK_CKI1_RcsC-like"/>
    <property type="match status" value="1"/>
</dbReference>
<keyword evidence="8 18" id="KW-0812">Transmembrane</keyword>
<comment type="subcellular location">
    <subcellularLocation>
        <location evidence="2">Cell inner membrane</location>
        <topology evidence="2">Multi-pass membrane protein</topology>
    </subcellularLocation>
</comment>
<gene>
    <name evidence="22" type="ORF">DZ860_11855</name>
</gene>
<evidence type="ECO:0000256" key="4">
    <source>
        <dbReference type="ARBA" id="ARBA00022475"/>
    </source>
</evidence>
<dbReference type="CDD" id="cd00082">
    <property type="entry name" value="HisKA"/>
    <property type="match status" value="1"/>
</dbReference>
<evidence type="ECO:0000256" key="17">
    <source>
        <dbReference type="PROSITE-ProRule" id="PRU00169"/>
    </source>
</evidence>
<dbReference type="InterPro" id="IPR003594">
    <property type="entry name" value="HATPase_dom"/>
</dbReference>
<feature type="domain" description="HPt" evidence="21">
    <location>
        <begin position="686"/>
        <end position="782"/>
    </location>
</feature>
<evidence type="ECO:0000256" key="9">
    <source>
        <dbReference type="ARBA" id="ARBA00022741"/>
    </source>
</evidence>
<dbReference type="PROSITE" id="PS50109">
    <property type="entry name" value="HIS_KIN"/>
    <property type="match status" value="1"/>
</dbReference>
<evidence type="ECO:0000313" key="23">
    <source>
        <dbReference type="Proteomes" id="UP000273252"/>
    </source>
</evidence>
<comment type="caution">
    <text evidence="22">The sequence shown here is derived from an EMBL/GenBank/DDBJ whole genome shotgun (WGS) entry which is preliminary data.</text>
</comment>
<dbReference type="SMART" id="SM00388">
    <property type="entry name" value="HisKA"/>
    <property type="match status" value="1"/>
</dbReference>
<dbReference type="PANTHER" id="PTHR43047">
    <property type="entry name" value="TWO-COMPONENT HISTIDINE PROTEIN KINASE"/>
    <property type="match status" value="1"/>
</dbReference>
<evidence type="ECO:0000256" key="8">
    <source>
        <dbReference type="ARBA" id="ARBA00022692"/>
    </source>
</evidence>
<dbReference type="PRINTS" id="PR00344">
    <property type="entry name" value="BCTRLSENSOR"/>
</dbReference>
<dbReference type="InterPro" id="IPR001789">
    <property type="entry name" value="Sig_transdc_resp-reg_receiver"/>
</dbReference>
<dbReference type="Pfam" id="PF00072">
    <property type="entry name" value="Response_reg"/>
    <property type="match status" value="1"/>
</dbReference>
<dbReference type="SMART" id="SM00387">
    <property type="entry name" value="HATPase_c"/>
    <property type="match status" value="1"/>
</dbReference>
<dbReference type="Pfam" id="PF02518">
    <property type="entry name" value="HATPase_c"/>
    <property type="match status" value="1"/>
</dbReference>
<dbReference type="Gene3D" id="3.40.50.2300">
    <property type="match status" value="1"/>
</dbReference>
<dbReference type="Proteomes" id="UP000273252">
    <property type="component" value="Unassembled WGS sequence"/>
</dbReference>
<dbReference type="GO" id="GO:0016787">
    <property type="term" value="F:hydrolase activity"/>
    <property type="evidence" value="ECO:0007669"/>
    <property type="project" value="UniProtKB-KW"/>
</dbReference>
<protein>
    <recommendedName>
        <fullName evidence="3">histidine kinase</fullName>
        <ecNumber evidence="3">2.7.13.3</ecNumber>
    </recommendedName>
</protein>
<comment type="catalytic activity">
    <reaction evidence="1">
        <text>ATP + protein L-histidine = ADP + protein N-phospho-L-histidine.</text>
        <dbReference type="EC" id="2.7.13.3"/>
    </reaction>
</comment>
<dbReference type="PANTHER" id="PTHR43047:SF78">
    <property type="entry name" value="SENSORY_REGULATORY PROTEIN RPFC"/>
    <property type="match status" value="1"/>
</dbReference>
<feature type="modified residue" description="Phosphohistidine" evidence="16">
    <location>
        <position position="725"/>
    </location>
</feature>
<dbReference type="InterPro" id="IPR005467">
    <property type="entry name" value="His_kinase_dom"/>
</dbReference>
<dbReference type="GO" id="GO:0000155">
    <property type="term" value="F:phosphorelay sensor kinase activity"/>
    <property type="evidence" value="ECO:0007669"/>
    <property type="project" value="InterPro"/>
</dbReference>
<dbReference type="InterPro" id="IPR036890">
    <property type="entry name" value="HATPase_C_sf"/>
</dbReference>
<dbReference type="EC" id="2.7.13.3" evidence="3"/>
<evidence type="ECO:0000256" key="6">
    <source>
        <dbReference type="ARBA" id="ARBA00022553"/>
    </source>
</evidence>
<reference evidence="22 23" key="1">
    <citation type="submission" date="2018-08" db="EMBL/GenBank/DDBJ databases">
        <title>Vibrio isolated from the Eastern China Marginal Seas.</title>
        <authorList>
            <person name="Li Y."/>
        </authorList>
    </citation>
    <scope>NUCLEOTIDE SEQUENCE [LARGE SCALE GENOMIC DNA]</scope>
    <source>
        <strain evidence="22 23">BEI233</strain>
    </source>
</reference>
<evidence type="ECO:0000256" key="10">
    <source>
        <dbReference type="ARBA" id="ARBA00022777"/>
    </source>
</evidence>
<evidence type="ECO:0000256" key="2">
    <source>
        <dbReference type="ARBA" id="ARBA00004429"/>
    </source>
</evidence>
<keyword evidence="23" id="KW-1185">Reference proteome</keyword>
<dbReference type="CDD" id="cd16922">
    <property type="entry name" value="HATPase_EvgS-ArcB-TorS-like"/>
    <property type="match status" value="1"/>
</dbReference>
<dbReference type="Gene3D" id="1.10.287.130">
    <property type="match status" value="1"/>
</dbReference>
<evidence type="ECO:0000256" key="16">
    <source>
        <dbReference type="PROSITE-ProRule" id="PRU00110"/>
    </source>
</evidence>
<dbReference type="Gene3D" id="3.30.565.10">
    <property type="entry name" value="Histidine kinase-like ATPase, C-terminal domain"/>
    <property type="match status" value="1"/>
</dbReference>
<keyword evidence="10" id="KW-0418">Kinase</keyword>
<dbReference type="Pfam" id="PF00512">
    <property type="entry name" value="HisKA"/>
    <property type="match status" value="1"/>
</dbReference>
<dbReference type="InterPro" id="IPR011006">
    <property type="entry name" value="CheY-like_superfamily"/>
</dbReference>
<evidence type="ECO:0000256" key="18">
    <source>
        <dbReference type="SAM" id="Phobius"/>
    </source>
</evidence>
<feature type="domain" description="Response regulatory" evidence="20">
    <location>
        <begin position="518"/>
        <end position="633"/>
    </location>
</feature>
<dbReference type="Gene3D" id="1.20.120.160">
    <property type="entry name" value="HPT domain"/>
    <property type="match status" value="1"/>
</dbReference>
<evidence type="ECO:0000256" key="13">
    <source>
        <dbReference type="ARBA" id="ARBA00022989"/>
    </source>
</evidence>
<dbReference type="FunFam" id="3.30.565.10:FF:000010">
    <property type="entry name" value="Sensor histidine kinase RcsC"/>
    <property type="match status" value="1"/>
</dbReference>
<evidence type="ECO:0000313" key="22">
    <source>
        <dbReference type="EMBL" id="RJX71018.1"/>
    </source>
</evidence>
<evidence type="ECO:0000256" key="15">
    <source>
        <dbReference type="ARBA" id="ARBA00023136"/>
    </source>
</evidence>
<dbReference type="InterPro" id="IPR004358">
    <property type="entry name" value="Sig_transdc_His_kin-like_C"/>
</dbReference>
<keyword evidence="15 18" id="KW-0472">Membrane</keyword>
<dbReference type="SUPFAM" id="SSF55874">
    <property type="entry name" value="ATPase domain of HSP90 chaperone/DNA topoisomerase II/histidine kinase"/>
    <property type="match status" value="1"/>
</dbReference>
<evidence type="ECO:0000256" key="1">
    <source>
        <dbReference type="ARBA" id="ARBA00000085"/>
    </source>
</evidence>
<keyword evidence="9" id="KW-0547">Nucleotide-binding</keyword>
<evidence type="ECO:0000256" key="3">
    <source>
        <dbReference type="ARBA" id="ARBA00012438"/>
    </source>
</evidence>
<keyword evidence="13 18" id="KW-1133">Transmembrane helix</keyword>
<dbReference type="PROSITE" id="PS50894">
    <property type="entry name" value="HPT"/>
    <property type="match status" value="1"/>
</dbReference>
<organism evidence="22 23">
    <name type="scientific">Vibrio sinensis</name>
    <dbReference type="NCBI Taxonomy" id="2302434"/>
    <lineage>
        <taxon>Bacteria</taxon>
        <taxon>Pseudomonadati</taxon>
        <taxon>Pseudomonadota</taxon>
        <taxon>Gammaproteobacteria</taxon>
        <taxon>Vibrionales</taxon>
        <taxon>Vibrionaceae</taxon>
        <taxon>Vibrio</taxon>
    </lineage>
</organism>
<feature type="domain" description="Histidine kinase" evidence="19">
    <location>
        <begin position="276"/>
        <end position="495"/>
    </location>
</feature>
<feature type="transmembrane region" description="Helical" evidence="18">
    <location>
        <begin position="224"/>
        <end position="243"/>
    </location>
</feature>
<dbReference type="FunFam" id="1.10.287.130:FF:000004">
    <property type="entry name" value="Ethylene receptor 1"/>
    <property type="match status" value="1"/>
</dbReference>
<accession>A0A3A6QL17</accession>
<dbReference type="InterPro" id="IPR008207">
    <property type="entry name" value="Sig_transdc_His_kin_Hpt_dom"/>
</dbReference>
<dbReference type="EMBL" id="QVMU01000009">
    <property type="protein sequence ID" value="RJX71018.1"/>
    <property type="molecule type" value="Genomic_DNA"/>
</dbReference>
<dbReference type="InterPro" id="IPR036097">
    <property type="entry name" value="HisK_dim/P_sf"/>
</dbReference>
<keyword evidence="7" id="KW-0808">Transferase</keyword>
<keyword evidence="6 17" id="KW-0597">Phosphoprotein</keyword>
<keyword evidence="5" id="KW-0997">Cell inner membrane</keyword>
<name>A0A3A6QL17_9VIBR</name>
<dbReference type="SUPFAM" id="SSF52172">
    <property type="entry name" value="CheY-like"/>
    <property type="match status" value="1"/>
</dbReference>
<keyword evidence="12" id="KW-0067">ATP-binding</keyword>
<dbReference type="SMART" id="SM00448">
    <property type="entry name" value="REC"/>
    <property type="match status" value="1"/>
</dbReference>
<dbReference type="InterPro" id="IPR036641">
    <property type="entry name" value="HPT_dom_sf"/>
</dbReference>
<dbReference type="RefSeq" id="WP_120031520.1">
    <property type="nucleotide sequence ID" value="NZ_QVMU01000009.1"/>
</dbReference>
<evidence type="ECO:0000256" key="7">
    <source>
        <dbReference type="ARBA" id="ARBA00022679"/>
    </source>
</evidence>
<evidence type="ECO:0000256" key="11">
    <source>
        <dbReference type="ARBA" id="ARBA00022801"/>
    </source>
</evidence>
<evidence type="ECO:0000256" key="12">
    <source>
        <dbReference type="ARBA" id="ARBA00022840"/>
    </source>
</evidence>
<evidence type="ECO:0000259" key="19">
    <source>
        <dbReference type="PROSITE" id="PS50109"/>
    </source>
</evidence>
<dbReference type="GO" id="GO:0005524">
    <property type="term" value="F:ATP binding"/>
    <property type="evidence" value="ECO:0007669"/>
    <property type="project" value="UniProtKB-KW"/>
</dbReference>